<evidence type="ECO:0000313" key="1">
    <source>
        <dbReference type="EMBL" id="GIJ24551.1"/>
    </source>
</evidence>
<protein>
    <submittedName>
        <fullName evidence="1">Uncharacterized protein</fullName>
    </submittedName>
</protein>
<accession>A0ABQ4J2Z3</accession>
<proteinExistence type="predicted"/>
<comment type="caution">
    <text evidence="1">The sequence shown here is derived from an EMBL/GenBank/DDBJ whole genome shotgun (WGS) entry which is preliminary data.</text>
</comment>
<name>A0ABQ4J2Z3_9ACTN</name>
<sequence>MSTEAVGHAAFLRHLDRWAPAALRRARRATVVLGYDGSDPHLAEQTVRLAGGHAARLRGCRLTVLVLAEGTAELPARLGAAEAGLPAEVAVHLMPGPPTRLPVALRAAGAVGAPVLSYLESDDPVALTAAAAGRAAEALVVAGAAAPLRTALIDAGFALATEVELIDADRRIGFGTGSDRSLEELKESLWASGSRFRDPYGDPLSPAERTDPAPLGRALLEELSRYGPRTVTELRRYAVTHTAYRAVDAVRVLSDLLDSGQVTRTPQEGRLGGDVLVTAVRSGA</sequence>
<keyword evidence="2" id="KW-1185">Reference proteome</keyword>
<evidence type="ECO:0000313" key="2">
    <source>
        <dbReference type="Proteomes" id="UP000643165"/>
    </source>
</evidence>
<gene>
    <name evidence="1" type="ORF">Vlu01_51750</name>
</gene>
<organism evidence="1 2">
    <name type="scientific">Micromonospora lutea</name>
    <dbReference type="NCBI Taxonomy" id="419825"/>
    <lineage>
        <taxon>Bacteria</taxon>
        <taxon>Bacillati</taxon>
        <taxon>Actinomycetota</taxon>
        <taxon>Actinomycetes</taxon>
        <taxon>Micromonosporales</taxon>
        <taxon>Micromonosporaceae</taxon>
        <taxon>Micromonospora</taxon>
    </lineage>
</organism>
<dbReference type="RefSeq" id="WP_204004308.1">
    <property type="nucleotide sequence ID" value="NZ_BOPB01000035.1"/>
</dbReference>
<dbReference type="EMBL" id="BOPB01000035">
    <property type="protein sequence ID" value="GIJ24551.1"/>
    <property type="molecule type" value="Genomic_DNA"/>
</dbReference>
<dbReference type="Proteomes" id="UP000643165">
    <property type="component" value="Unassembled WGS sequence"/>
</dbReference>
<reference evidence="1 2" key="1">
    <citation type="submission" date="2021-01" db="EMBL/GenBank/DDBJ databases">
        <title>Whole genome shotgun sequence of Verrucosispora lutea NBRC 106530.</title>
        <authorList>
            <person name="Komaki H."/>
            <person name="Tamura T."/>
        </authorList>
    </citation>
    <scope>NUCLEOTIDE SEQUENCE [LARGE SCALE GENOMIC DNA]</scope>
    <source>
        <strain evidence="1 2">NBRC 106530</strain>
    </source>
</reference>